<evidence type="ECO:0000313" key="4">
    <source>
        <dbReference type="EMBL" id="SVC27999.1"/>
    </source>
</evidence>
<dbReference type="PANTHER" id="PTHR10996:SF178">
    <property type="entry name" value="2-HYDROXYACID DEHYDROGENASE YGL185C-RELATED"/>
    <property type="match status" value="1"/>
</dbReference>
<dbReference type="GO" id="GO:0030267">
    <property type="term" value="F:glyoxylate reductase (NADPH) activity"/>
    <property type="evidence" value="ECO:0007669"/>
    <property type="project" value="TreeGrafter"/>
</dbReference>
<dbReference type="InterPro" id="IPR029752">
    <property type="entry name" value="D-isomer_DH_CS1"/>
</dbReference>
<evidence type="ECO:0000259" key="3">
    <source>
        <dbReference type="Pfam" id="PF02826"/>
    </source>
</evidence>
<keyword evidence="1" id="KW-0560">Oxidoreductase</keyword>
<dbReference type="InterPro" id="IPR050223">
    <property type="entry name" value="D-isomer_2-hydroxyacid_DH"/>
</dbReference>
<protein>
    <recommendedName>
        <fullName evidence="3">D-isomer specific 2-hydroxyacid dehydrogenase NAD-binding domain-containing protein</fullName>
    </recommendedName>
</protein>
<feature type="non-terminal residue" evidence="4">
    <location>
        <position position="258"/>
    </location>
</feature>
<dbReference type="InterPro" id="IPR036291">
    <property type="entry name" value="NAD(P)-bd_dom_sf"/>
</dbReference>
<name>A0A382KUN0_9ZZZZ</name>
<dbReference type="SUPFAM" id="SSF51735">
    <property type="entry name" value="NAD(P)-binding Rossmann-fold domains"/>
    <property type="match status" value="1"/>
</dbReference>
<dbReference type="GO" id="GO:0005829">
    <property type="term" value="C:cytosol"/>
    <property type="evidence" value="ECO:0007669"/>
    <property type="project" value="TreeGrafter"/>
</dbReference>
<proteinExistence type="predicted"/>
<dbReference type="PANTHER" id="PTHR10996">
    <property type="entry name" value="2-HYDROXYACID DEHYDROGENASE-RELATED"/>
    <property type="match status" value="1"/>
</dbReference>
<dbReference type="PROSITE" id="PS00065">
    <property type="entry name" value="D_2_HYDROXYACID_DH_1"/>
    <property type="match status" value="1"/>
</dbReference>
<evidence type="ECO:0000256" key="1">
    <source>
        <dbReference type="ARBA" id="ARBA00023002"/>
    </source>
</evidence>
<accession>A0A382KUN0</accession>
<sequence>MFQVLWPMIRWQDDNKPEISGLNGDDITAHFMKHPSQVSDEQWASCDAIVGPQIPPEYMDRLEKCRIFVKPAVGFDEVNLEAWGNLGIPVCNTPNYGTREVADHAMALMLTLTKSIAFHNEELRASPVKNWRPALNPFGQRMSDCTVGIVGLGRIGTAAALRLKAFDMDVVFFDPYKPNGAAIALGIRRADSLEELFSKSDVVTLHIPLNSETHNLISTDVLAAAKQGLILINTARGPVVDIDALYDALKNDQILAAG</sequence>
<reference evidence="4" key="1">
    <citation type="submission" date="2018-05" db="EMBL/GenBank/DDBJ databases">
        <authorList>
            <person name="Lanie J.A."/>
            <person name="Ng W.-L."/>
            <person name="Kazmierczak K.M."/>
            <person name="Andrzejewski T.M."/>
            <person name="Davidsen T.M."/>
            <person name="Wayne K.J."/>
            <person name="Tettelin H."/>
            <person name="Glass J.I."/>
            <person name="Rusch D."/>
            <person name="Podicherti R."/>
            <person name="Tsui H.-C.T."/>
            <person name="Winkler M.E."/>
        </authorList>
    </citation>
    <scope>NUCLEOTIDE SEQUENCE</scope>
</reference>
<dbReference type="Pfam" id="PF02826">
    <property type="entry name" value="2-Hacid_dh_C"/>
    <property type="match status" value="1"/>
</dbReference>
<dbReference type="PROSITE" id="PS00670">
    <property type="entry name" value="D_2_HYDROXYACID_DH_2"/>
    <property type="match status" value="1"/>
</dbReference>
<dbReference type="Gene3D" id="3.40.50.720">
    <property type="entry name" value="NAD(P)-binding Rossmann-like Domain"/>
    <property type="match status" value="2"/>
</dbReference>
<organism evidence="4">
    <name type="scientific">marine metagenome</name>
    <dbReference type="NCBI Taxonomy" id="408172"/>
    <lineage>
        <taxon>unclassified sequences</taxon>
        <taxon>metagenomes</taxon>
        <taxon>ecological metagenomes</taxon>
    </lineage>
</organism>
<dbReference type="SUPFAM" id="SSF52283">
    <property type="entry name" value="Formate/glycerate dehydrogenase catalytic domain-like"/>
    <property type="match status" value="1"/>
</dbReference>
<evidence type="ECO:0000256" key="2">
    <source>
        <dbReference type="ARBA" id="ARBA00023027"/>
    </source>
</evidence>
<dbReference type="AlphaFoldDB" id="A0A382KUN0"/>
<dbReference type="InterPro" id="IPR029753">
    <property type="entry name" value="D-isomer_DH_CS"/>
</dbReference>
<dbReference type="InterPro" id="IPR006140">
    <property type="entry name" value="D-isomer_DH_NAD-bd"/>
</dbReference>
<dbReference type="GO" id="GO:0016618">
    <property type="term" value="F:hydroxypyruvate reductase [NAD(P)H] activity"/>
    <property type="evidence" value="ECO:0007669"/>
    <property type="project" value="TreeGrafter"/>
</dbReference>
<gene>
    <name evidence="4" type="ORF">METZ01_LOCUS280853</name>
</gene>
<keyword evidence="2" id="KW-0520">NAD</keyword>
<dbReference type="PROSITE" id="PS00671">
    <property type="entry name" value="D_2_HYDROXYACID_DH_3"/>
    <property type="match status" value="1"/>
</dbReference>
<dbReference type="EMBL" id="UINC01082855">
    <property type="protein sequence ID" value="SVC27999.1"/>
    <property type="molecule type" value="Genomic_DNA"/>
</dbReference>
<feature type="domain" description="D-isomer specific 2-hydroxyacid dehydrogenase NAD-binding" evidence="3">
    <location>
        <begin position="106"/>
        <end position="258"/>
    </location>
</feature>
<dbReference type="GO" id="GO:0051287">
    <property type="term" value="F:NAD binding"/>
    <property type="evidence" value="ECO:0007669"/>
    <property type="project" value="InterPro"/>
</dbReference>